<dbReference type="InParanoid" id="E3M2E0"/>
<feature type="transmembrane region" description="Helical" evidence="1">
    <location>
        <begin position="105"/>
        <end position="128"/>
    </location>
</feature>
<feature type="transmembrane region" description="Helical" evidence="1">
    <location>
        <begin position="258"/>
        <end position="279"/>
    </location>
</feature>
<name>E3M2E0_CAERE</name>
<dbReference type="EMBL" id="DS268422">
    <property type="protein sequence ID" value="EFO89689.1"/>
    <property type="molecule type" value="Genomic_DNA"/>
</dbReference>
<evidence type="ECO:0000313" key="3">
    <source>
        <dbReference type="Proteomes" id="UP000008281"/>
    </source>
</evidence>
<protein>
    <submittedName>
        <fullName evidence="2">Uncharacterized protein</fullName>
    </submittedName>
</protein>
<dbReference type="KEGG" id="crq:GCK72_023662"/>
<evidence type="ECO:0000256" key="1">
    <source>
        <dbReference type="SAM" id="Phobius"/>
    </source>
</evidence>
<gene>
    <name evidence="2" type="ORF">CRE_07254</name>
</gene>
<dbReference type="OMA" id="AIFPCCF"/>
<evidence type="ECO:0000313" key="2">
    <source>
        <dbReference type="EMBL" id="EFO89689.1"/>
    </source>
</evidence>
<dbReference type="Proteomes" id="UP000008281">
    <property type="component" value="Unassembled WGS sequence"/>
</dbReference>
<keyword evidence="1" id="KW-0812">Transmembrane</keyword>
<sequence>MDCEETNTCYGVKNHTVLAIIQEALQPGTPFSSFLLAVEIFICIVFFISIPYTRKDSIFCFLAIVFAPYLVKTCVEAAFFVSIYFYTATYTFWSWVHDSVVSFCYSSFLFNYQYGLVLYSWQAVYTAIKKKPVSKSSTRWPYIVIFFITLVQSAIFWQILTIGLISALLILFLAPFTILLVNLQHVIRKEFNHFQTFYCLLFRKTDKLSEYQVVRDVKSRLIWNMPCLLISMADIAAELYLNFRLNAYKTTAVQNKGYIFPIVFPDLVLITMFITLPALRRAIFPCCFPNSTDNNSDRMFLITRSDSSNGSSAASERSSISTVTNQPIVTYPNNSVVPYNSGNPQYPYYPMPNMYPQGYGPGCTPEYPPGYSQGQPIFFPIPITFYNPSHVPTRSNDLPAVQ</sequence>
<dbReference type="GeneID" id="9803714"/>
<feature type="transmembrane region" description="Helical" evidence="1">
    <location>
        <begin position="31"/>
        <end position="52"/>
    </location>
</feature>
<accession>E3M2E0</accession>
<feature type="transmembrane region" description="Helical" evidence="1">
    <location>
        <begin position="165"/>
        <end position="183"/>
    </location>
</feature>
<keyword evidence="3" id="KW-1185">Reference proteome</keyword>
<dbReference type="RefSeq" id="XP_003109547.2">
    <property type="nucleotide sequence ID" value="XM_003109499.2"/>
</dbReference>
<feature type="transmembrane region" description="Helical" evidence="1">
    <location>
        <begin position="140"/>
        <end position="159"/>
    </location>
</feature>
<dbReference type="AlphaFoldDB" id="E3M2E0"/>
<dbReference type="FunCoup" id="E3M2E0">
    <property type="interactions" value="479"/>
</dbReference>
<keyword evidence="1" id="KW-1133">Transmembrane helix</keyword>
<dbReference type="eggNOG" id="ENOG502TKHX">
    <property type="taxonomic scope" value="Eukaryota"/>
</dbReference>
<feature type="transmembrane region" description="Helical" evidence="1">
    <location>
        <begin position="59"/>
        <end position="85"/>
    </location>
</feature>
<proteinExistence type="predicted"/>
<dbReference type="HOGENOM" id="CLU_728118_0_0_1"/>
<dbReference type="OrthoDB" id="5855675at2759"/>
<keyword evidence="1" id="KW-0472">Membrane</keyword>
<dbReference type="CTD" id="9803714"/>
<reference evidence="2" key="1">
    <citation type="submission" date="2007-07" db="EMBL/GenBank/DDBJ databases">
        <title>PCAP assembly of the Caenorhabditis remanei genome.</title>
        <authorList>
            <consortium name="The Caenorhabditis remanei Sequencing Consortium"/>
            <person name="Wilson R.K."/>
        </authorList>
    </citation>
    <scope>NUCLEOTIDE SEQUENCE [LARGE SCALE GENOMIC DNA]</scope>
    <source>
        <strain evidence="2">PB4641</strain>
    </source>
</reference>
<organism evidence="3">
    <name type="scientific">Caenorhabditis remanei</name>
    <name type="common">Caenorhabditis vulgaris</name>
    <dbReference type="NCBI Taxonomy" id="31234"/>
    <lineage>
        <taxon>Eukaryota</taxon>
        <taxon>Metazoa</taxon>
        <taxon>Ecdysozoa</taxon>
        <taxon>Nematoda</taxon>
        <taxon>Chromadorea</taxon>
        <taxon>Rhabditida</taxon>
        <taxon>Rhabditina</taxon>
        <taxon>Rhabditomorpha</taxon>
        <taxon>Rhabditoidea</taxon>
        <taxon>Rhabditidae</taxon>
        <taxon>Peloderinae</taxon>
        <taxon>Caenorhabditis</taxon>
    </lineage>
</organism>